<evidence type="ECO:0000313" key="4">
    <source>
        <dbReference type="EMBL" id="KAL2843693.1"/>
    </source>
</evidence>
<feature type="region of interest" description="Disordered" evidence="2">
    <location>
        <begin position="398"/>
        <end position="418"/>
    </location>
</feature>
<dbReference type="GO" id="GO:0016787">
    <property type="term" value="F:hydrolase activity"/>
    <property type="evidence" value="ECO:0007669"/>
    <property type="project" value="UniProtKB-KW"/>
</dbReference>
<evidence type="ECO:0000313" key="5">
    <source>
        <dbReference type="Proteomes" id="UP001610446"/>
    </source>
</evidence>
<dbReference type="InterPro" id="IPR008979">
    <property type="entry name" value="Galactose-bd-like_sf"/>
</dbReference>
<dbReference type="Pfam" id="PF08530">
    <property type="entry name" value="PepX_C"/>
    <property type="match status" value="1"/>
</dbReference>
<dbReference type="NCBIfam" id="TIGR00976">
    <property type="entry name" value="CocE_NonD"/>
    <property type="match status" value="1"/>
</dbReference>
<proteinExistence type="predicted"/>
<dbReference type="InterPro" id="IPR029058">
    <property type="entry name" value="AB_hydrolase_fold"/>
</dbReference>
<accession>A0ABR4JUI7</accession>
<dbReference type="Gene3D" id="1.10.3020.20">
    <property type="match status" value="1"/>
</dbReference>
<evidence type="ECO:0000256" key="2">
    <source>
        <dbReference type="SAM" id="MobiDB-lite"/>
    </source>
</evidence>
<evidence type="ECO:0000256" key="1">
    <source>
        <dbReference type="ARBA" id="ARBA00022801"/>
    </source>
</evidence>
<organism evidence="4 5">
    <name type="scientific">Aspergillus pseudoustus</name>
    <dbReference type="NCBI Taxonomy" id="1810923"/>
    <lineage>
        <taxon>Eukaryota</taxon>
        <taxon>Fungi</taxon>
        <taxon>Dikarya</taxon>
        <taxon>Ascomycota</taxon>
        <taxon>Pezizomycotina</taxon>
        <taxon>Eurotiomycetes</taxon>
        <taxon>Eurotiomycetidae</taxon>
        <taxon>Eurotiales</taxon>
        <taxon>Aspergillaceae</taxon>
        <taxon>Aspergillus</taxon>
        <taxon>Aspergillus subgen. Nidulantes</taxon>
    </lineage>
</organism>
<comment type="caution">
    <text evidence="4">The sequence shown here is derived from an EMBL/GenBank/DDBJ whole genome shotgun (WGS) entry which is preliminary data.</text>
</comment>
<dbReference type="PANTHER" id="PTHR43056:SF10">
    <property type="entry name" value="COCE_NOND FAMILY, PUTATIVE (AFU_ORTHOLOGUE AFUA_7G00600)-RELATED"/>
    <property type="match status" value="1"/>
</dbReference>
<feature type="domain" description="Xaa-Pro dipeptidyl-peptidase C-terminal" evidence="3">
    <location>
        <begin position="336"/>
        <end position="593"/>
    </location>
</feature>
<dbReference type="SUPFAM" id="SSF49785">
    <property type="entry name" value="Galactose-binding domain-like"/>
    <property type="match status" value="1"/>
</dbReference>
<dbReference type="InterPro" id="IPR000383">
    <property type="entry name" value="Xaa-Pro-like_dom"/>
</dbReference>
<name>A0ABR4JUI7_9EURO</name>
<dbReference type="InterPro" id="IPR005674">
    <property type="entry name" value="CocE/Ser_esterase"/>
</dbReference>
<dbReference type="Gene3D" id="3.40.50.1820">
    <property type="entry name" value="alpha/beta hydrolase"/>
    <property type="match status" value="1"/>
</dbReference>
<dbReference type="SMART" id="SM00939">
    <property type="entry name" value="PepX_C"/>
    <property type="match status" value="1"/>
</dbReference>
<gene>
    <name evidence="4" type="ORF">BJY01DRAFT_235533</name>
</gene>
<dbReference type="InterPro" id="IPR013736">
    <property type="entry name" value="Xaa-Pro_dipept_C"/>
</dbReference>
<dbReference type="Proteomes" id="UP001610446">
    <property type="component" value="Unassembled WGS sequence"/>
</dbReference>
<dbReference type="InterPro" id="IPR050585">
    <property type="entry name" value="Xaa-Pro_dipeptidyl-ppase/CocE"/>
</dbReference>
<dbReference type="Gene3D" id="2.60.120.260">
    <property type="entry name" value="Galactose-binding domain-like"/>
    <property type="match status" value="1"/>
</dbReference>
<protein>
    <submittedName>
        <fullName evidence="4">Alpha/Beta hydrolase protein</fullName>
    </submittedName>
</protein>
<dbReference type="PANTHER" id="PTHR43056">
    <property type="entry name" value="PEPTIDASE S9 PROLYL OLIGOPEPTIDASE"/>
    <property type="match status" value="1"/>
</dbReference>
<evidence type="ECO:0000259" key="3">
    <source>
        <dbReference type="SMART" id="SM00939"/>
    </source>
</evidence>
<feature type="compositionally biased region" description="Polar residues" evidence="2">
    <location>
        <begin position="404"/>
        <end position="415"/>
    </location>
</feature>
<dbReference type="SUPFAM" id="SSF53474">
    <property type="entry name" value="alpha/beta-Hydrolases"/>
    <property type="match status" value="1"/>
</dbReference>
<reference evidence="4 5" key="1">
    <citation type="submission" date="2024-07" db="EMBL/GenBank/DDBJ databases">
        <title>Section-level genome sequencing and comparative genomics of Aspergillus sections Usti and Cavernicolus.</title>
        <authorList>
            <consortium name="Lawrence Berkeley National Laboratory"/>
            <person name="Nybo J.L."/>
            <person name="Vesth T.C."/>
            <person name="Theobald S."/>
            <person name="Frisvad J.C."/>
            <person name="Larsen T.O."/>
            <person name="Kjaerboelling I."/>
            <person name="Rothschild-Mancinelli K."/>
            <person name="Lyhne E.K."/>
            <person name="Kogle M.E."/>
            <person name="Barry K."/>
            <person name="Clum A."/>
            <person name="Na H."/>
            <person name="Ledsgaard L."/>
            <person name="Lin J."/>
            <person name="Lipzen A."/>
            <person name="Kuo A."/>
            <person name="Riley R."/>
            <person name="Mondo S."/>
            <person name="Labutti K."/>
            <person name="Haridas S."/>
            <person name="Pangalinan J."/>
            <person name="Salamov A.A."/>
            <person name="Simmons B.A."/>
            <person name="Magnuson J.K."/>
            <person name="Chen J."/>
            <person name="Drula E."/>
            <person name="Henrissat B."/>
            <person name="Wiebenga A."/>
            <person name="Lubbers R.J."/>
            <person name="Gomes A.C."/>
            <person name="Makela M.R."/>
            <person name="Stajich J."/>
            <person name="Grigoriev I.V."/>
            <person name="Mortensen U.H."/>
            <person name="De Vries R.P."/>
            <person name="Baker S.E."/>
            <person name="Andersen M.R."/>
        </authorList>
    </citation>
    <scope>NUCLEOTIDE SEQUENCE [LARGE SCALE GENOMIC DNA]</scope>
    <source>
        <strain evidence="4 5">CBS 123904</strain>
    </source>
</reference>
<dbReference type="EMBL" id="JBFXLU010000087">
    <property type="protein sequence ID" value="KAL2843693.1"/>
    <property type="molecule type" value="Genomic_DNA"/>
</dbReference>
<sequence>MSSEIKEYPARFPDLQWTKLLAPEQHPHYVYYGFTPGKTHVLEKGHRRFPGRRPLPCDASLEFDVAIPMRDGVTLYADIFRPVDAGSEQQYPAILPWSPYGKTGTGVQHYDNMAPYRVGLRLDQTSGYEKFEGPDPADWISRGYVIVNIDARGVGKSGGNVVFWGQQEAEDIYDTVEWISKQVWCNGSVGMAGNSWLAIAQINFASRLEHPALKAIAPWESRNDIYRDSLSRGGRKHNEGLHKYLLAGFAGPNSAENMPLMLHGRPFFDDYWESKYIHPENISIPVYVVASYSSQLHSRGAFQVFRSAKTSSKWLRVHPYQEWYDQYRPGIVDDLQKFFDRFLKGEQNDWEDTPAVRLSLLGFEASGGLTQTVLERSENEWPLARQVLKKFYLNPNSKKLEPEPTSNISRTSHSATDLHDSSDFSLQFKKRTELAGYPMVNLWMSCEDKDDLDVAVQIRKISSDGKLLEHLNYPCPVPIDKVPNVNTAKCLGPQGFLRASHGVSRVDNLSTEQEIFYKHDRREAIPQGSVVKVQITLWPIGMVFAPGEGIVLRVAGHDMCYPETDKIGTAAGNNENVGNHVIHAGGKYSSFVSLPFI</sequence>
<keyword evidence="1 4" id="KW-0378">Hydrolase</keyword>
<dbReference type="Pfam" id="PF02129">
    <property type="entry name" value="Peptidase_S15"/>
    <property type="match status" value="1"/>
</dbReference>
<keyword evidence="5" id="KW-1185">Reference proteome</keyword>